<dbReference type="SUPFAM" id="SSF47384">
    <property type="entry name" value="Homodimeric domain of signal transducing histidine kinase"/>
    <property type="match status" value="1"/>
</dbReference>
<dbReference type="Pfam" id="PF00512">
    <property type="entry name" value="HisKA"/>
    <property type="match status" value="1"/>
</dbReference>
<reference evidence="11" key="1">
    <citation type="journal article" date="2023" name="Int. J. Syst. Evol. Microbiol.">
        <title>&lt;i&gt;Holtiella tumoricola&lt;/i&gt; gen. nov. sp. nov., isolated from a human clinical sample.</title>
        <authorList>
            <person name="Allen-Vercoe E."/>
            <person name="Daigneault M.C."/>
            <person name="Vancuren S.J."/>
            <person name="Cochrane K."/>
            <person name="O'Neal L.L."/>
            <person name="Sankaranarayanan K."/>
            <person name="Lawson P.A."/>
        </authorList>
    </citation>
    <scope>NUCLEOTIDE SEQUENCE</scope>
    <source>
        <strain evidence="11">CC70A</strain>
    </source>
</reference>
<dbReference type="EC" id="2.7.13.3" evidence="2"/>
<evidence type="ECO:0000256" key="3">
    <source>
        <dbReference type="ARBA" id="ARBA00022553"/>
    </source>
</evidence>
<comment type="caution">
    <text evidence="11">The sequence shown here is derived from an EMBL/GenBank/DDBJ whole genome shotgun (WGS) entry which is preliminary data.</text>
</comment>
<keyword evidence="7" id="KW-0067">ATP-binding</keyword>
<organism evidence="11 12">
    <name type="scientific">Holtiella tumoricola</name>
    <dbReference type="NCBI Taxonomy" id="3018743"/>
    <lineage>
        <taxon>Bacteria</taxon>
        <taxon>Bacillati</taxon>
        <taxon>Bacillota</taxon>
        <taxon>Clostridia</taxon>
        <taxon>Lachnospirales</taxon>
        <taxon>Cellulosilyticaceae</taxon>
        <taxon>Holtiella</taxon>
    </lineage>
</organism>
<dbReference type="Pfam" id="PF04392">
    <property type="entry name" value="ABC_sub_bind"/>
    <property type="match status" value="1"/>
</dbReference>
<dbReference type="InterPro" id="IPR005467">
    <property type="entry name" value="His_kinase_dom"/>
</dbReference>
<comment type="catalytic activity">
    <reaction evidence="1">
        <text>ATP + protein L-histidine = ADP + protein N-phospho-L-histidine.</text>
        <dbReference type="EC" id="2.7.13.3"/>
    </reaction>
</comment>
<dbReference type="PANTHER" id="PTHR43547">
    <property type="entry name" value="TWO-COMPONENT HISTIDINE KINASE"/>
    <property type="match status" value="1"/>
</dbReference>
<proteinExistence type="predicted"/>
<protein>
    <recommendedName>
        <fullName evidence="2">histidine kinase</fullName>
        <ecNumber evidence="2">2.7.13.3</ecNumber>
    </recommendedName>
</protein>
<dbReference type="Pfam" id="PF02518">
    <property type="entry name" value="HATPase_c"/>
    <property type="match status" value="1"/>
</dbReference>
<evidence type="ECO:0000256" key="2">
    <source>
        <dbReference type="ARBA" id="ARBA00012438"/>
    </source>
</evidence>
<dbReference type="InterPro" id="IPR036097">
    <property type="entry name" value="HisK_dim/P_sf"/>
</dbReference>
<evidence type="ECO:0000256" key="8">
    <source>
        <dbReference type="ARBA" id="ARBA00023012"/>
    </source>
</evidence>
<gene>
    <name evidence="11" type="ORF">PBV87_10100</name>
</gene>
<keyword evidence="6 11" id="KW-0418">Kinase</keyword>
<dbReference type="SMART" id="SM00387">
    <property type="entry name" value="HATPase_c"/>
    <property type="match status" value="1"/>
</dbReference>
<dbReference type="PRINTS" id="PR00344">
    <property type="entry name" value="BCTRLSENSOR"/>
</dbReference>
<evidence type="ECO:0000256" key="7">
    <source>
        <dbReference type="ARBA" id="ARBA00022840"/>
    </source>
</evidence>
<evidence type="ECO:0000256" key="6">
    <source>
        <dbReference type="ARBA" id="ARBA00022777"/>
    </source>
</evidence>
<dbReference type="Gene3D" id="3.30.565.10">
    <property type="entry name" value="Histidine kinase-like ATPase, C-terminal domain"/>
    <property type="match status" value="1"/>
</dbReference>
<dbReference type="InterPro" id="IPR003594">
    <property type="entry name" value="HATPase_dom"/>
</dbReference>
<dbReference type="GO" id="GO:0000155">
    <property type="term" value="F:phosphorelay sensor kinase activity"/>
    <property type="evidence" value="ECO:0007669"/>
    <property type="project" value="InterPro"/>
</dbReference>
<dbReference type="FunFam" id="3.30.565.10:FF:000037">
    <property type="entry name" value="Hybrid sensor histidine kinase/response regulator"/>
    <property type="match status" value="1"/>
</dbReference>
<keyword evidence="3" id="KW-0597">Phosphoprotein</keyword>
<feature type="domain" description="Histidine kinase" evidence="10">
    <location>
        <begin position="398"/>
        <end position="618"/>
    </location>
</feature>
<dbReference type="CDD" id="cd00082">
    <property type="entry name" value="HisKA"/>
    <property type="match status" value="1"/>
</dbReference>
<dbReference type="PROSITE" id="PS50109">
    <property type="entry name" value="HIS_KIN"/>
    <property type="match status" value="1"/>
</dbReference>
<keyword evidence="5" id="KW-0547">Nucleotide-binding</keyword>
<dbReference type="RefSeq" id="WP_271012153.1">
    <property type="nucleotide sequence ID" value="NZ_JAQIFT010000040.1"/>
</dbReference>
<keyword evidence="4" id="KW-0808">Transferase</keyword>
<evidence type="ECO:0000256" key="9">
    <source>
        <dbReference type="SAM" id="Phobius"/>
    </source>
</evidence>
<evidence type="ECO:0000256" key="5">
    <source>
        <dbReference type="ARBA" id="ARBA00022741"/>
    </source>
</evidence>
<dbReference type="GO" id="GO:0005524">
    <property type="term" value="F:ATP binding"/>
    <property type="evidence" value="ECO:0007669"/>
    <property type="project" value="UniProtKB-KW"/>
</dbReference>
<dbReference type="InterPro" id="IPR003661">
    <property type="entry name" value="HisK_dim/P_dom"/>
</dbReference>
<dbReference type="AlphaFoldDB" id="A0AA42DMQ2"/>
<evidence type="ECO:0000256" key="1">
    <source>
        <dbReference type="ARBA" id="ARBA00000085"/>
    </source>
</evidence>
<dbReference type="Proteomes" id="UP001169242">
    <property type="component" value="Unassembled WGS sequence"/>
</dbReference>
<dbReference type="SUPFAM" id="SSF55874">
    <property type="entry name" value="ATPase domain of HSP90 chaperone/DNA topoisomerase II/histidine kinase"/>
    <property type="match status" value="1"/>
</dbReference>
<evidence type="ECO:0000256" key="4">
    <source>
        <dbReference type="ARBA" id="ARBA00022679"/>
    </source>
</evidence>
<evidence type="ECO:0000259" key="10">
    <source>
        <dbReference type="PROSITE" id="PS50109"/>
    </source>
</evidence>
<dbReference type="Gene3D" id="1.10.287.130">
    <property type="match status" value="1"/>
</dbReference>
<dbReference type="Gene3D" id="3.40.50.2300">
    <property type="match status" value="2"/>
</dbReference>
<name>A0AA42DMQ2_9FIRM</name>
<keyword evidence="8" id="KW-0902">Two-component regulatory system</keyword>
<dbReference type="EMBL" id="JAQIFT010000040">
    <property type="protein sequence ID" value="MDA3731829.1"/>
    <property type="molecule type" value="Genomic_DNA"/>
</dbReference>
<evidence type="ECO:0000313" key="12">
    <source>
        <dbReference type="Proteomes" id="UP001169242"/>
    </source>
</evidence>
<dbReference type="InterPro" id="IPR036890">
    <property type="entry name" value="HATPase_C_sf"/>
</dbReference>
<keyword evidence="9" id="KW-0472">Membrane</keyword>
<keyword evidence="9" id="KW-1133">Transmembrane helix</keyword>
<feature type="transmembrane region" description="Helical" evidence="9">
    <location>
        <begin position="348"/>
        <end position="369"/>
    </location>
</feature>
<dbReference type="SMART" id="SM00388">
    <property type="entry name" value="HisKA"/>
    <property type="match status" value="1"/>
</dbReference>
<keyword evidence="12" id="KW-1185">Reference proteome</keyword>
<dbReference type="InterPro" id="IPR004358">
    <property type="entry name" value="Sig_transdc_His_kin-like_C"/>
</dbReference>
<dbReference type="PANTHER" id="PTHR43547:SF2">
    <property type="entry name" value="HYBRID SIGNAL TRANSDUCTION HISTIDINE KINASE C"/>
    <property type="match status" value="1"/>
</dbReference>
<sequence length="644" mass="74480">MIIISLFLFGLFPTRLYAYKEREVENTNILIIDSYNNTNSWSSKLIPKFIHELEELRGGNINLEIEYLNSSLYNSEEYYKEFIELLNSKYKNFNPDLLGTLGNSGLEIMKEEVLNQESIFYEVPILFSGASINTVINEEEKNHVTGILYDSNITKIVNLIKENHKDIEKIKFIQVACDLENTPEFEEKYSSVKKVYAKQLELEFMWEIYIEDIIQNLKEEKDSNYAIIIGNNYISRETQTVVFAKKIIEQIKLVSNAPIYTYDENYVGKGVIGGVAGRAEREGIELAKMANTILEEQEFPEIRIGENDYIFDYEQIYINNLQVSKIPQNSILINRPKFQFLLPRSMKYIMRSLILGILGLIAYLFYYIYRQRQAVKKSKKLYEQTKLQAQIKTDFIAGISHDLKTPINVIRSSVQLLESIDEEIEREYLINRLKVITQNSNKLLRLVNNLVDTVKLEDESCYQMKFEYVNIVEVVEDICLGALDYMQQREIEFIFDTEDEEIFTVIDIEKIERVILNLLSNAIKFTTKSGKINASMEKVEGYVKIRIQDSGIGIASDKLEQIFMKFYSIDNKLAKSGEGSGIGLYIVKRLIDLHEGEITVESLEGKGASFTITLPIKNALEDAVKKSRVQYEGNQIVQLEFSDL</sequence>
<accession>A0AA42DMQ2</accession>
<keyword evidence="9" id="KW-0812">Transmembrane</keyword>
<dbReference type="CDD" id="cd00075">
    <property type="entry name" value="HATPase"/>
    <property type="match status" value="1"/>
</dbReference>
<evidence type="ECO:0000313" key="11">
    <source>
        <dbReference type="EMBL" id="MDA3731829.1"/>
    </source>
</evidence>
<dbReference type="InterPro" id="IPR007487">
    <property type="entry name" value="ABC_transpt-TYRBP-like"/>
</dbReference>